<name>A0A915KG40_ROMCU</name>
<reference evidence="2" key="1">
    <citation type="submission" date="2022-11" db="UniProtKB">
        <authorList>
            <consortium name="WormBaseParasite"/>
        </authorList>
    </citation>
    <scope>IDENTIFICATION</scope>
</reference>
<dbReference type="WBParaSite" id="nRc.2.0.1.t37350-RA">
    <property type="protein sequence ID" value="nRc.2.0.1.t37350-RA"/>
    <property type="gene ID" value="nRc.2.0.1.g37350"/>
</dbReference>
<evidence type="ECO:0000313" key="1">
    <source>
        <dbReference type="Proteomes" id="UP000887565"/>
    </source>
</evidence>
<proteinExistence type="predicted"/>
<evidence type="ECO:0000313" key="2">
    <source>
        <dbReference type="WBParaSite" id="nRc.2.0.1.t37350-RA"/>
    </source>
</evidence>
<organism evidence="1 2">
    <name type="scientific">Romanomermis culicivorax</name>
    <name type="common">Nematode worm</name>
    <dbReference type="NCBI Taxonomy" id="13658"/>
    <lineage>
        <taxon>Eukaryota</taxon>
        <taxon>Metazoa</taxon>
        <taxon>Ecdysozoa</taxon>
        <taxon>Nematoda</taxon>
        <taxon>Enoplea</taxon>
        <taxon>Dorylaimia</taxon>
        <taxon>Mermithida</taxon>
        <taxon>Mermithoidea</taxon>
        <taxon>Mermithidae</taxon>
        <taxon>Romanomermis</taxon>
    </lineage>
</organism>
<accession>A0A915KG40</accession>
<keyword evidence="1" id="KW-1185">Reference proteome</keyword>
<dbReference type="AlphaFoldDB" id="A0A915KG40"/>
<sequence>MEAFWRMYSFPICHPSHTIIRQWVYGPQGMPIIFHEGYECEAQATHQWIKRKEDRSDKIIVRVGSMWPINQELFCIRILLFNKTGPTSFQDLRT</sequence>
<dbReference type="Proteomes" id="UP000887565">
    <property type="component" value="Unplaced"/>
</dbReference>
<protein>
    <submittedName>
        <fullName evidence="2">Uncharacterized protein</fullName>
    </submittedName>
</protein>